<keyword evidence="5" id="KW-0812">Transmembrane</keyword>
<comment type="similarity">
    <text evidence="2">Belongs to the DcuC/DcuD transporter (TC 2.A.61) family.</text>
</comment>
<keyword evidence="6" id="KW-1133">Transmembrane helix</keyword>
<evidence type="ECO:0000313" key="9">
    <source>
        <dbReference type="Proteomes" id="UP000275504"/>
    </source>
</evidence>
<evidence type="ECO:0000256" key="5">
    <source>
        <dbReference type="ARBA" id="ARBA00022692"/>
    </source>
</evidence>
<dbReference type="GO" id="GO:0015556">
    <property type="term" value="F:C4-dicarboxylate transmembrane transporter activity"/>
    <property type="evidence" value="ECO:0007669"/>
    <property type="project" value="InterPro"/>
</dbReference>
<dbReference type="AlphaFoldDB" id="A0A448JCM7"/>
<protein>
    <submittedName>
        <fullName evidence="8">C4-dicarboxylate anaerobic carrier, putative</fullName>
    </submittedName>
</protein>
<dbReference type="InterPro" id="IPR004669">
    <property type="entry name" value="C4_dicarb_anaerob_car"/>
</dbReference>
<dbReference type="InterPro" id="IPR018385">
    <property type="entry name" value="C4_dicarb_anaerob_car-like"/>
</dbReference>
<accession>A0A448JCM7</accession>
<name>A0A448JCM7_CAMJU</name>
<evidence type="ECO:0000256" key="2">
    <source>
        <dbReference type="ARBA" id="ARBA00005275"/>
    </source>
</evidence>
<dbReference type="PANTHER" id="PTHR42002">
    <property type="entry name" value="ANAEROBIC C4-DICARBOXYLATE TRANSPORTER DCUC-RELATED"/>
    <property type="match status" value="1"/>
</dbReference>
<comment type="subcellular location">
    <subcellularLocation>
        <location evidence="1">Cell membrane</location>
        <topology evidence="1">Multi-pass membrane protein</topology>
    </subcellularLocation>
</comment>
<evidence type="ECO:0000256" key="3">
    <source>
        <dbReference type="ARBA" id="ARBA00022448"/>
    </source>
</evidence>
<dbReference type="EMBL" id="LR134359">
    <property type="protein sequence ID" value="VEG62302.1"/>
    <property type="molecule type" value="Genomic_DNA"/>
</dbReference>
<proteinExistence type="inferred from homology"/>
<dbReference type="GO" id="GO:0005886">
    <property type="term" value="C:plasma membrane"/>
    <property type="evidence" value="ECO:0007669"/>
    <property type="project" value="UniProtKB-SubCell"/>
</dbReference>
<evidence type="ECO:0000256" key="7">
    <source>
        <dbReference type="ARBA" id="ARBA00023136"/>
    </source>
</evidence>
<keyword evidence="7" id="KW-0472">Membrane</keyword>
<keyword evidence="4" id="KW-1003">Cell membrane</keyword>
<gene>
    <name evidence="8" type="primary">dcuD_4</name>
    <name evidence="8" type="ORF">NCTC11951_01433</name>
</gene>
<sequence length="90" mass="9268">MSIAILSFLVYFATVIMGSGIAAFNAFGKLAPDIATKLGVAPITLVLPIEIASCLSRTASPIAGGIIALAGFAKVAPMDIILHFYLSLCL</sequence>
<reference evidence="8 9" key="1">
    <citation type="submission" date="2018-12" db="EMBL/GenBank/DDBJ databases">
        <authorList>
            <consortium name="Pathogen Informatics"/>
        </authorList>
    </citation>
    <scope>NUCLEOTIDE SEQUENCE [LARGE SCALE GENOMIC DNA]</scope>
    <source>
        <strain evidence="8 9">NCTC11951</strain>
    </source>
</reference>
<dbReference type="Proteomes" id="UP000275504">
    <property type="component" value="Chromosome"/>
</dbReference>
<evidence type="ECO:0000256" key="6">
    <source>
        <dbReference type="ARBA" id="ARBA00022989"/>
    </source>
</evidence>
<dbReference type="PANTHER" id="PTHR42002:SF2">
    <property type="entry name" value="ANAEROBIC C4-DICARBOXYLATE TRANSPORTER DCUC-RELATED"/>
    <property type="match status" value="1"/>
</dbReference>
<evidence type="ECO:0000313" key="8">
    <source>
        <dbReference type="EMBL" id="VEG62302.1"/>
    </source>
</evidence>
<evidence type="ECO:0000256" key="4">
    <source>
        <dbReference type="ARBA" id="ARBA00022475"/>
    </source>
</evidence>
<dbReference type="Pfam" id="PF03606">
    <property type="entry name" value="DcuC"/>
    <property type="match status" value="1"/>
</dbReference>
<keyword evidence="3" id="KW-0813">Transport</keyword>
<organism evidence="8 9">
    <name type="scientific">Campylobacter jejuni subsp. doylei</name>
    <dbReference type="NCBI Taxonomy" id="32021"/>
    <lineage>
        <taxon>Bacteria</taxon>
        <taxon>Pseudomonadati</taxon>
        <taxon>Campylobacterota</taxon>
        <taxon>Epsilonproteobacteria</taxon>
        <taxon>Campylobacterales</taxon>
        <taxon>Campylobacteraceae</taxon>
        <taxon>Campylobacter</taxon>
    </lineage>
</organism>
<evidence type="ECO:0000256" key="1">
    <source>
        <dbReference type="ARBA" id="ARBA00004651"/>
    </source>
</evidence>